<feature type="transmembrane region" description="Helical" evidence="8">
    <location>
        <begin position="76"/>
        <end position="93"/>
    </location>
</feature>
<evidence type="ECO:0000313" key="10">
    <source>
        <dbReference type="EMBL" id="MBF4692088.1"/>
    </source>
</evidence>
<feature type="transmembrane region" description="Helical" evidence="8">
    <location>
        <begin position="225"/>
        <end position="249"/>
    </location>
</feature>
<keyword evidence="5 8" id="KW-0812">Transmembrane</keyword>
<evidence type="ECO:0000256" key="7">
    <source>
        <dbReference type="ARBA" id="ARBA00023136"/>
    </source>
</evidence>
<comment type="caution">
    <text evidence="10">The sequence shown here is derived from an EMBL/GenBank/DDBJ whole genome shotgun (WGS) entry which is preliminary data.</text>
</comment>
<feature type="transmembrane region" description="Helical" evidence="8">
    <location>
        <begin position="381"/>
        <end position="400"/>
    </location>
</feature>
<feature type="transmembrane region" description="Helical" evidence="8">
    <location>
        <begin position="131"/>
        <end position="153"/>
    </location>
</feature>
<dbReference type="Gene3D" id="1.20.1250.20">
    <property type="entry name" value="MFS general substrate transporter like domains"/>
    <property type="match status" value="2"/>
</dbReference>
<dbReference type="Proteomes" id="UP000614200">
    <property type="component" value="Unassembled WGS sequence"/>
</dbReference>
<keyword evidence="3" id="KW-1003">Cell membrane</keyword>
<evidence type="ECO:0000256" key="6">
    <source>
        <dbReference type="ARBA" id="ARBA00022989"/>
    </source>
</evidence>
<evidence type="ECO:0000256" key="4">
    <source>
        <dbReference type="ARBA" id="ARBA00022519"/>
    </source>
</evidence>
<organism evidence="10 11">
    <name type="scientific">Fusibacter ferrireducens</name>
    <dbReference type="NCBI Taxonomy" id="2785058"/>
    <lineage>
        <taxon>Bacteria</taxon>
        <taxon>Bacillati</taxon>
        <taxon>Bacillota</taxon>
        <taxon>Clostridia</taxon>
        <taxon>Eubacteriales</taxon>
        <taxon>Eubacteriales Family XII. Incertae Sedis</taxon>
        <taxon>Fusibacter</taxon>
    </lineage>
</organism>
<proteinExistence type="predicted"/>
<dbReference type="PANTHER" id="PTHR23522:SF10">
    <property type="entry name" value="3-PHENYLPROPIONIC ACID TRANSPORTER-RELATED"/>
    <property type="match status" value="1"/>
</dbReference>
<evidence type="ECO:0000259" key="9">
    <source>
        <dbReference type="PROSITE" id="PS50850"/>
    </source>
</evidence>
<keyword evidence="7 8" id="KW-0472">Membrane</keyword>
<evidence type="ECO:0000256" key="8">
    <source>
        <dbReference type="SAM" id="Phobius"/>
    </source>
</evidence>
<evidence type="ECO:0000256" key="1">
    <source>
        <dbReference type="ARBA" id="ARBA00004429"/>
    </source>
</evidence>
<accession>A0ABR9ZPN4</accession>
<evidence type="ECO:0000313" key="11">
    <source>
        <dbReference type="Proteomes" id="UP000614200"/>
    </source>
</evidence>
<feature type="transmembrane region" description="Helical" evidence="8">
    <location>
        <begin position="261"/>
        <end position="279"/>
    </location>
</feature>
<feature type="transmembrane region" description="Helical" evidence="8">
    <location>
        <begin position="41"/>
        <end position="64"/>
    </location>
</feature>
<feature type="transmembrane region" description="Helical" evidence="8">
    <location>
        <begin position="314"/>
        <end position="336"/>
    </location>
</feature>
<keyword evidence="2" id="KW-0813">Transport</keyword>
<dbReference type="Pfam" id="PF12832">
    <property type="entry name" value="MFS_1_like"/>
    <property type="match status" value="1"/>
</dbReference>
<keyword evidence="11" id="KW-1185">Reference proteome</keyword>
<dbReference type="PANTHER" id="PTHR23522">
    <property type="entry name" value="BLL5896 PROTEIN"/>
    <property type="match status" value="1"/>
</dbReference>
<feature type="transmembrane region" description="Helical" evidence="8">
    <location>
        <begin position="356"/>
        <end position="375"/>
    </location>
</feature>
<evidence type="ECO:0000256" key="3">
    <source>
        <dbReference type="ARBA" id="ARBA00022475"/>
    </source>
</evidence>
<feature type="transmembrane region" description="Helical" evidence="8">
    <location>
        <begin position="99"/>
        <end position="119"/>
    </location>
</feature>
<dbReference type="PROSITE" id="PS50850">
    <property type="entry name" value="MFS"/>
    <property type="match status" value="1"/>
</dbReference>
<sequence>MYRLSFATSKYSIIQGIYWSTYCMMLSFSAVYLLARQYNNSEIGVVLALVNILAFFLQPVMAAYMDKTKKIVLKHFIAILLALVIVLSVGILLTAGSKYAVALFMILSFSILASIQPLINSICFEYEKMGIRINFGVARGVGSGAYAVTSLILGNVIKTLGADWLPIYYSVSTLLLLAMILKFTPKKGEVSFKTEVASAMEIESPSQSKPDESLTIMTFLKKYRYFTIFILGTALVFVPHILINSFMIQIVRRIGGTSSEMGVAAFLAAGSEIPIMFVFSRLMKKVNCGTLLKISALFFTAKHLLTYFAPSIPIFYVAQLLQIGAFGLYVPASVYYVNQIIHKDDQIKGQAMITNALTLGSILASLIGGILLDYVDPKSVLLLGGIVSIMGSTLMVLSVAPQEKAERVLE</sequence>
<keyword evidence="4" id="KW-0997">Cell inner membrane</keyword>
<feature type="transmembrane region" description="Helical" evidence="8">
    <location>
        <begin position="165"/>
        <end position="183"/>
    </location>
</feature>
<gene>
    <name evidence="10" type="ORF">ISU02_03110</name>
</gene>
<dbReference type="InterPro" id="IPR020846">
    <property type="entry name" value="MFS_dom"/>
</dbReference>
<reference evidence="10 11" key="1">
    <citation type="submission" date="2020-11" db="EMBL/GenBank/DDBJ databases">
        <title>Fusibacter basophilias sp. nov.</title>
        <authorList>
            <person name="Qiu D."/>
        </authorList>
    </citation>
    <scope>NUCLEOTIDE SEQUENCE [LARGE SCALE GENOMIC DNA]</scope>
    <source>
        <strain evidence="10 11">Q10-2</strain>
    </source>
</reference>
<evidence type="ECO:0000256" key="5">
    <source>
        <dbReference type="ARBA" id="ARBA00022692"/>
    </source>
</evidence>
<name>A0ABR9ZPN4_9FIRM</name>
<dbReference type="InterPro" id="IPR036259">
    <property type="entry name" value="MFS_trans_sf"/>
</dbReference>
<dbReference type="RefSeq" id="WP_194700335.1">
    <property type="nucleotide sequence ID" value="NZ_JADKNH010000002.1"/>
</dbReference>
<keyword evidence="6 8" id="KW-1133">Transmembrane helix</keyword>
<dbReference type="EMBL" id="JADKNH010000002">
    <property type="protein sequence ID" value="MBF4692088.1"/>
    <property type="molecule type" value="Genomic_DNA"/>
</dbReference>
<evidence type="ECO:0000256" key="2">
    <source>
        <dbReference type="ARBA" id="ARBA00022448"/>
    </source>
</evidence>
<protein>
    <submittedName>
        <fullName evidence="10">MFS transporter</fullName>
    </submittedName>
</protein>
<comment type="subcellular location">
    <subcellularLocation>
        <location evidence="1">Cell inner membrane</location>
        <topology evidence="1">Multi-pass membrane protein</topology>
    </subcellularLocation>
</comment>
<dbReference type="SUPFAM" id="SSF103473">
    <property type="entry name" value="MFS general substrate transporter"/>
    <property type="match status" value="2"/>
</dbReference>
<feature type="transmembrane region" description="Helical" evidence="8">
    <location>
        <begin position="12"/>
        <end position="35"/>
    </location>
</feature>
<dbReference type="InterPro" id="IPR024989">
    <property type="entry name" value="MFS_assoc_dom"/>
</dbReference>
<feature type="domain" description="Major facilitator superfamily (MFS) profile" evidence="9">
    <location>
        <begin position="225"/>
        <end position="410"/>
    </location>
</feature>